<sequence length="39" mass="4350">MKKSTNKKNIIGLSAATILLLIAILVFLKKVHIGVYYAY</sequence>
<gene>
    <name evidence="1" type="ORF">SAMN04487910_0664</name>
</gene>
<name>A0A1H7HLP5_AQUAM</name>
<dbReference type="EMBL" id="FOAB01000001">
    <property type="protein sequence ID" value="SEK49890.1"/>
    <property type="molecule type" value="Genomic_DNA"/>
</dbReference>
<keyword evidence="2" id="KW-1185">Reference proteome</keyword>
<dbReference type="AlphaFoldDB" id="A0A1H7HLP5"/>
<accession>A0A1H7HLP5</accession>
<dbReference type="Proteomes" id="UP000198521">
    <property type="component" value="Unassembled WGS sequence"/>
</dbReference>
<evidence type="ECO:0000313" key="2">
    <source>
        <dbReference type="Proteomes" id="UP000198521"/>
    </source>
</evidence>
<proteinExistence type="predicted"/>
<organism evidence="1 2">
    <name type="scientific">Aquimarina amphilecti</name>
    <dbReference type="NCBI Taxonomy" id="1038014"/>
    <lineage>
        <taxon>Bacteria</taxon>
        <taxon>Pseudomonadati</taxon>
        <taxon>Bacteroidota</taxon>
        <taxon>Flavobacteriia</taxon>
        <taxon>Flavobacteriales</taxon>
        <taxon>Flavobacteriaceae</taxon>
        <taxon>Aquimarina</taxon>
    </lineage>
</organism>
<evidence type="ECO:0000313" key="1">
    <source>
        <dbReference type="EMBL" id="SEK49890.1"/>
    </source>
</evidence>
<reference evidence="1 2" key="1">
    <citation type="submission" date="2016-10" db="EMBL/GenBank/DDBJ databases">
        <authorList>
            <person name="de Groot N.N."/>
        </authorList>
    </citation>
    <scope>NUCLEOTIDE SEQUENCE [LARGE SCALE GENOMIC DNA]</scope>
    <source>
        <strain evidence="1 2">DSM 25232</strain>
    </source>
</reference>
<protein>
    <submittedName>
        <fullName evidence="1">Uncharacterized protein</fullName>
    </submittedName>
</protein>